<evidence type="ECO:0000313" key="3">
    <source>
        <dbReference type="Proteomes" id="UP001642464"/>
    </source>
</evidence>
<evidence type="ECO:0000313" key="2">
    <source>
        <dbReference type="EMBL" id="CAK9104017.1"/>
    </source>
</evidence>
<feature type="compositionally biased region" description="Low complexity" evidence="1">
    <location>
        <begin position="45"/>
        <end position="63"/>
    </location>
</feature>
<feature type="compositionally biased region" description="Acidic residues" evidence="1">
    <location>
        <begin position="148"/>
        <end position="160"/>
    </location>
</feature>
<dbReference type="EMBL" id="CAXAMM010042295">
    <property type="protein sequence ID" value="CAK9104017.1"/>
    <property type="molecule type" value="Genomic_DNA"/>
</dbReference>
<feature type="compositionally biased region" description="Basic and acidic residues" evidence="1">
    <location>
        <begin position="174"/>
        <end position="183"/>
    </location>
</feature>
<reference evidence="2 3" key="1">
    <citation type="submission" date="2024-02" db="EMBL/GenBank/DDBJ databases">
        <authorList>
            <person name="Chen Y."/>
            <person name="Shah S."/>
            <person name="Dougan E. K."/>
            <person name="Thang M."/>
            <person name="Chan C."/>
        </authorList>
    </citation>
    <scope>NUCLEOTIDE SEQUENCE [LARGE SCALE GENOMIC DNA]</scope>
</reference>
<name>A0ABP0RXK0_9DINO</name>
<accession>A0ABP0RXK0</accession>
<comment type="caution">
    <text evidence="2">The sequence shown here is derived from an EMBL/GenBank/DDBJ whole genome shotgun (WGS) entry which is preliminary data.</text>
</comment>
<dbReference type="Proteomes" id="UP001642464">
    <property type="component" value="Unassembled WGS sequence"/>
</dbReference>
<feature type="region of interest" description="Disordered" evidence="1">
    <location>
        <begin position="45"/>
        <end position="67"/>
    </location>
</feature>
<feature type="region of interest" description="Disordered" evidence="1">
    <location>
        <begin position="120"/>
        <end position="194"/>
    </location>
</feature>
<keyword evidence="3" id="KW-1185">Reference proteome</keyword>
<evidence type="ECO:0000256" key="1">
    <source>
        <dbReference type="SAM" id="MobiDB-lite"/>
    </source>
</evidence>
<protein>
    <submittedName>
        <fullName evidence="2">Uncharacterized protein</fullName>
    </submittedName>
</protein>
<gene>
    <name evidence="2" type="ORF">SCF082_LOCUS48563</name>
</gene>
<organism evidence="2 3">
    <name type="scientific">Durusdinium trenchii</name>
    <dbReference type="NCBI Taxonomy" id="1381693"/>
    <lineage>
        <taxon>Eukaryota</taxon>
        <taxon>Sar</taxon>
        <taxon>Alveolata</taxon>
        <taxon>Dinophyceae</taxon>
        <taxon>Suessiales</taxon>
        <taxon>Symbiodiniaceae</taxon>
        <taxon>Durusdinium</taxon>
    </lineage>
</organism>
<sequence>MDPLDPESNQDWNVRDLVGRAGKLELLYSSALRTNKAMVEEEALQALADGDSSDSGAESLPELPLRELSERIQRRSLHEKRMDTIRAGDQSYKEMLDSGKLKVDSIDFFSQVNPDCFNVNGRPCKPQVRFRPPRPGDARRRPHVPLDQDFDSPSEDEEEPQAQGSPPRDRRKKRYEERHEENQRGAAPETQMGQVEIQERPQQAKDLLALPDVPSGWPCGPHCCIEHCRNFAKALSDCSLRELATSFWSSSKVVPVTKTRGVFKADGEELAVAELREVRECQVAMKAYKPSTRALQRAS</sequence>
<proteinExistence type="predicted"/>